<dbReference type="PANTHER" id="PTHR38463:SF1">
    <property type="entry name" value="STRESS RESPONSE PROTEIN YSNF"/>
    <property type="match status" value="1"/>
</dbReference>
<protein>
    <submittedName>
        <fullName evidence="2">YsnF/AvaK domain-containing protein</fullName>
    </submittedName>
</protein>
<dbReference type="EMBL" id="JACTNG010000012">
    <property type="protein sequence ID" value="MBO1081132.1"/>
    <property type="molecule type" value="Genomic_DNA"/>
</dbReference>
<sequence>MNRTITGLFDTREAAEAVVAHLTMHDDVPRDRITLHATRGEAGSGAAEDDGFWASVKNLFMPDEDRHAYSEGMRRGGVLLSAELEEEKVAHAMDVFEEHGAVDLDSREQEWRKEGWSGGAAIAPTATPVLDVAPTAGMAPGGFTDAAPRAAVSDAGEQVIPVAEEQLRVGKRDMESGRVRVRSYVTETPVSEQVSLREEHVNVERRPVDRAMTDADDAFRDRSIEAVEHREEAVVSKEARIVEEVVLNKASTERTETVNDTVRKQNVEVEDSRNGVAGKLPGV</sequence>
<evidence type="ECO:0000313" key="2">
    <source>
        <dbReference type="EMBL" id="MBO1081132.1"/>
    </source>
</evidence>
<keyword evidence="3" id="KW-1185">Reference proteome</keyword>
<gene>
    <name evidence="2" type="ORF">IAI61_19005</name>
</gene>
<proteinExistence type="predicted"/>
<reference evidence="2 3" key="1">
    <citation type="submission" date="2020-09" db="EMBL/GenBank/DDBJ databases">
        <title>Roseomonas.</title>
        <authorList>
            <person name="Zhu W."/>
        </authorList>
    </citation>
    <scope>NUCLEOTIDE SEQUENCE [LARGE SCALE GENOMIC DNA]</scope>
    <source>
        <strain evidence="2 3">573</strain>
    </source>
</reference>
<dbReference type="InterPro" id="IPR019060">
    <property type="entry name" value="DUF2382"/>
</dbReference>
<evidence type="ECO:0000259" key="1">
    <source>
        <dbReference type="Pfam" id="PF09557"/>
    </source>
</evidence>
<dbReference type="PANTHER" id="PTHR38463">
    <property type="entry name" value="STRESS RESPONSE PROTEIN YSNF"/>
    <property type="match status" value="1"/>
</dbReference>
<name>A0ABS3KUH3_9PROT</name>
<comment type="caution">
    <text evidence="2">The sequence shown here is derived from an EMBL/GenBank/DDBJ whole genome shotgun (WGS) entry which is preliminary data.</text>
</comment>
<accession>A0ABS3KUH3</accession>
<evidence type="ECO:0000313" key="3">
    <source>
        <dbReference type="Proteomes" id="UP001518989"/>
    </source>
</evidence>
<feature type="domain" description="DUF2382" evidence="1">
    <location>
        <begin position="160"/>
        <end position="269"/>
    </location>
</feature>
<organism evidence="2 3">
    <name type="scientific">Roseomonas haemaphysalidis</name>
    <dbReference type="NCBI Taxonomy" id="2768162"/>
    <lineage>
        <taxon>Bacteria</taxon>
        <taxon>Pseudomonadati</taxon>
        <taxon>Pseudomonadota</taxon>
        <taxon>Alphaproteobacteria</taxon>
        <taxon>Acetobacterales</taxon>
        <taxon>Roseomonadaceae</taxon>
        <taxon>Roseomonas</taxon>
    </lineage>
</organism>
<dbReference type="Pfam" id="PF09557">
    <property type="entry name" value="DUF2382"/>
    <property type="match status" value="1"/>
</dbReference>
<dbReference type="InterPro" id="IPR052967">
    <property type="entry name" value="Stress_Response_Assoc"/>
</dbReference>
<dbReference type="Proteomes" id="UP001518989">
    <property type="component" value="Unassembled WGS sequence"/>
</dbReference>